<dbReference type="PANTHER" id="PTHR37468:SF1">
    <property type="entry name" value="SULFATE TRANSPORTER CYSZ"/>
    <property type="match status" value="1"/>
</dbReference>
<feature type="non-terminal residue" evidence="12">
    <location>
        <position position="1"/>
    </location>
</feature>
<sequence length="86" mass="9978">FLWFIFTAWMLAIQYADYPFDNHKIKFDDMRNILKQKQGKTYSFGALVSVFTTIPILNLIVVPVAVCGATAMWVVEFKEQALNSRR</sequence>
<evidence type="ECO:0000256" key="6">
    <source>
        <dbReference type="ARBA" id="ARBA00022692"/>
    </source>
</evidence>
<keyword evidence="8" id="KW-0764">Sulfate transport</keyword>
<organism evidence="12 13">
    <name type="scientific">Vibrio lentus</name>
    <dbReference type="NCBI Taxonomy" id="136468"/>
    <lineage>
        <taxon>Bacteria</taxon>
        <taxon>Pseudomonadati</taxon>
        <taxon>Pseudomonadota</taxon>
        <taxon>Gammaproteobacteria</taxon>
        <taxon>Vibrionales</taxon>
        <taxon>Vibrionaceae</taxon>
        <taxon>Vibrio</taxon>
    </lineage>
</organism>
<name>A0A4U2EG71_9VIBR</name>
<comment type="subcellular location">
    <subcellularLocation>
        <location evidence="1">Membrane</location>
        <topology evidence="1">Multi-pass membrane protein</topology>
    </subcellularLocation>
</comment>
<evidence type="ECO:0000256" key="8">
    <source>
        <dbReference type="ARBA" id="ARBA00023032"/>
    </source>
</evidence>
<reference evidence="12 13" key="1">
    <citation type="submission" date="2019-04" db="EMBL/GenBank/DDBJ databases">
        <title>A reverse ecology approach based on a biological definition of microbial populations.</title>
        <authorList>
            <person name="Arevalo P."/>
            <person name="Vaninsberghe D."/>
            <person name="Elsherbini J."/>
            <person name="Gore J."/>
            <person name="Polz M."/>
        </authorList>
    </citation>
    <scope>NUCLEOTIDE SEQUENCE [LARGE SCALE GENOMIC DNA]</scope>
    <source>
        <strain evidence="12 13">10N.222.48.A1</strain>
    </source>
</reference>
<evidence type="ECO:0000256" key="11">
    <source>
        <dbReference type="SAM" id="Phobius"/>
    </source>
</evidence>
<dbReference type="PANTHER" id="PTHR37468">
    <property type="entry name" value="SULFATE TRANSPORTER CYSZ"/>
    <property type="match status" value="1"/>
</dbReference>
<dbReference type="GO" id="GO:0000103">
    <property type="term" value="P:sulfate assimilation"/>
    <property type="evidence" value="ECO:0007669"/>
    <property type="project" value="TreeGrafter"/>
</dbReference>
<dbReference type="GO" id="GO:0009675">
    <property type="term" value="F:high-affinity sulfate:proton symporter activity"/>
    <property type="evidence" value="ECO:0007669"/>
    <property type="project" value="TreeGrafter"/>
</dbReference>
<comment type="caution">
    <text evidence="12">The sequence shown here is derived from an EMBL/GenBank/DDBJ whole genome shotgun (WGS) entry which is preliminary data.</text>
</comment>
<dbReference type="Proteomes" id="UP000305840">
    <property type="component" value="Unassembled WGS sequence"/>
</dbReference>
<accession>A0A4U2EG71</accession>
<keyword evidence="6 11" id="KW-0812">Transmembrane</keyword>
<protein>
    <submittedName>
        <fullName evidence="12">Sulfate transporter CysZ</fullName>
    </submittedName>
</protein>
<keyword evidence="10" id="KW-0198">Cysteine biosynthesis</keyword>
<dbReference type="GO" id="GO:0005886">
    <property type="term" value="C:plasma membrane"/>
    <property type="evidence" value="ECO:0007669"/>
    <property type="project" value="TreeGrafter"/>
</dbReference>
<evidence type="ECO:0000313" key="13">
    <source>
        <dbReference type="Proteomes" id="UP000305840"/>
    </source>
</evidence>
<gene>
    <name evidence="12" type="primary">cysZ</name>
    <name evidence="12" type="ORF">FCV91_23100</name>
</gene>
<dbReference type="RefSeq" id="WP_136994776.1">
    <property type="nucleotide sequence ID" value="NZ_SYVO01000111.1"/>
</dbReference>
<keyword evidence="4" id="KW-0997">Cell inner membrane</keyword>
<evidence type="ECO:0000313" key="12">
    <source>
        <dbReference type="EMBL" id="TKG02054.1"/>
    </source>
</evidence>
<keyword evidence="5" id="KW-0028">Amino-acid biosynthesis</keyword>
<keyword evidence="9 11" id="KW-0472">Membrane</keyword>
<dbReference type="InterPro" id="IPR059112">
    <property type="entry name" value="CysZ/EI24"/>
</dbReference>
<dbReference type="InterPro" id="IPR050480">
    <property type="entry name" value="CysZ-like"/>
</dbReference>
<evidence type="ECO:0000256" key="1">
    <source>
        <dbReference type="ARBA" id="ARBA00004141"/>
    </source>
</evidence>
<keyword evidence="3" id="KW-1003">Cell membrane</keyword>
<keyword evidence="2" id="KW-0813">Transport</keyword>
<evidence type="ECO:0000256" key="5">
    <source>
        <dbReference type="ARBA" id="ARBA00022605"/>
    </source>
</evidence>
<evidence type="ECO:0000256" key="9">
    <source>
        <dbReference type="ARBA" id="ARBA00023136"/>
    </source>
</evidence>
<dbReference type="Pfam" id="PF07264">
    <property type="entry name" value="EI24"/>
    <property type="match status" value="1"/>
</dbReference>
<evidence type="ECO:0000256" key="2">
    <source>
        <dbReference type="ARBA" id="ARBA00022448"/>
    </source>
</evidence>
<proteinExistence type="predicted"/>
<dbReference type="GO" id="GO:0019344">
    <property type="term" value="P:cysteine biosynthetic process"/>
    <property type="evidence" value="ECO:0007669"/>
    <property type="project" value="UniProtKB-KW"/>
</dbReference>
<evidence type="ECO:0000256" key="4">
    <source>
        <dbReference type="ARBA" id="ARBA00022519"/>
    </source>
</evidence>
<evidence type="ECO:0000256" key="3">
    <source>
        <dbReference type="ARBA" id="ARBA00022475"/>
    </source>
</evidence>
<evidence type="ECO:0000256" key="7">
    <source>
        <dbReference type="ARBA" id="ARBA00022989"/>
    </source>
</evidence>
<dbReference type="AlphaFoldDB" id="A0A4U2EG71"/>
<evidence type="ECO:0000256" key="10">
    <source>
        <dbReference type="ARBA" id="ARBA00023192"/>
    </source>
</evidence>
<dbReference type="EMBL" id="SYVO01000111">
    <property type="protein sequence ID" value="TKG02054.1"/>
    <property type="molecule type" value="Genomic_DNA"/>
</dbReference>
<feature type="transmembrane region" description="Helical" evidence="11">
    <location>
        <begin position="42"/>
        <end position="75"/>
    </location>
</feature>
<keyword evidence="7 11" id="KW-1133">Transmembrane helix</keyword>
<dbReference type="NCBIfam" id="NF003433">
    <property type="entry name" value="PRK04949.1"/>
    <property type="match status" value="1"/>
</dbReference>